<dbReference type="UniPathway" id="UPA00251">
    <property type="reaction ID" value="UER00321"/>
</dbReference>
<dbReference type="PANTHER" id="PTHR21091:SF169">
    <property type="entry name" value="UROPORPHYRINOGEN DECARBOXYLASE"/>
    <property type="match status" value="1"/>
</dbReference>
<dbReference type="InterPro" id="IPR038071">
    <property type="entry name" value="UROD/MetE-like_sf"/>
</dbReference>
<name>A0A1K2HYW8_9HYPH</name>
<evidence type="ECO:0000256" key="6">
    <source>
        <dbReference type="ARBA" id="ARBA00023244"/>
    </source>
</evidence>
<dbReference type="InterPro" id="IPR000257">
    <property type="entry name" value="Uroporphyrinogen_deCOase"/>
</dbReference>
<protein>
    <recommendedName>
        <fullName evidence="3 7">Uroporphyrinogen decarboxylase</fullName>
        <shortName evidence="7">UPD</shortName>
        <shortName evidence="7">URO-D</shortName>
        <ecNumber evidence="3 7">4.1.1.37</ecNumber>
    </recommendedName>
</protein>
<keyword evidence="13" id="KW-1185">Reference proteome</keyword>
<dbReference type="GO" id="GO:0005829">
    <property type="term" value="C:cytosol"/>
    <property type="evidence" value="ECO:0007669"/>
    <property type="project" value="TreeGrafter"/>
</dbReference>
<accession>A0A1K2HYW8</accession>
<feature type="site" description="Transition state stabilizer" evidence="7">
    <location>
        <position position="92"/>
    </location>
</feature>
<dbReference type="InterPro" id="IPR006361">
    <property type="entry name" value="Uroporphyrinogen_deCO2ase_HemE"/>
</dbReference>
<keyword evidence="4 7" id="KW-0210">Decarboxylase</keyword>
<evidence type="ECO:0000313" key="13">
    <source>
        <dbReference type="Proteomes" id="UP000183447"/>
    </source>
</evidence>
<feature type="binding site" evidence="7">
    <location>
        <position position="222"/>
    </location>
    <ligand>
        <name>substrate</name>
    </ligand>
</feature>
<dbReference type="SUPFAM" id="SSF51726">
    <property type="entry name" value="UROD/MetE-like"/>
    <property type="match status" value="1"/>
</dbReference>
<dbReference type="Gene3D" id="3.20.20.210">
    <property type="match status" value="1"/>
</dbReference>
<sequence>MKIQNLDSFQGDRRLPASRTGKRLLDLVLGHEQERPPVWIMRQAGRYLPEYRALRQTAGSFLDLCYTPELAAEVTLQPLRRFPLDAAILFSDILVVPDAMGRTVRFEQGEGPRLEPIRPEDVANLKGEEGLAHLAPVFETVRLVRAGLSPEKTLIGFCGSPWTVATYMIAGRGTTDQGPARLFALQHPEAFAALIDRLVDFSIAYLVEQFRAGCDVVQLFESWAMNLDEVAFAERVIAPNRRIVEGVRAAIPGAPIIGFPRGAAGLVARYVEETGVDMVGLDYGMPVDFANTALPASVGVQGNLDPLRVVVGGEQMRERARSIIAGFSGRRHIFNLGHGIVPETPIAHVEELINLVHNG</sequence>
<evidence type="ECO:0000256" key="5">
    <source>
        <dbReference type="ARBA" id="ARBA00023239"/>
    </source>
</evidence>
<dbReference type="STRING" id="665118.SAMN02983003_2365"/>
<evidence type="ECO:0000256" key="4">
    <source>
        <dbReference type="ARBA" id="ARBA00022793"/>
    </source>
</evidence>
<evidence type="ECO:0000256" key="2">
    <source>
        <dbReference type="ARBA" id="ARBA00009935"/>
    </source>
</evidence>
<evidence type="ECO:0000256" key="3">
    <source>
        <dbReference type="ARBA" id="ARBA00012288"/>
    </source>
</evidence>
<keyword evidence="6 7" id="KW-0627">Porphyrin biosynthesis</keyword>
<gene>
    <name evidence="7" type="primary">hemE</name>
    <name evidence="12" type="ORF">SAMN02983003_2365</name>
</gene>
<dbReference type="CDD" id="cd00717">
    <property type="entry name" value="URO-D"/>
    <property type="match status" value="1"/>
</dbReference>
<evidence type="ECO:0000256" key="8">
    <source>
        <dbReference type="RuleBase" id="RU000554"/>
    </source>
</evidence>
<dbReference type="AlphaFoldDB" id="A0A1K2HYW8"/>
<dbReference type="PROSITE" id="PS00907">
    <property type="entry name" value="UROD_2"/>
    <property type="match status" value="1"/>
</dbReference>
<comment type="subunit">
    <text evidence="7">Homodimer.</text>
</comment>
<feature type="binding site" evidence="7">
    <location>
        <begin position="42"/>
        <end position="46"/>
    </location>
    <ligand>
        <name>substrate</name>
    </ligand>
</feature>
<comment type="caution">
    <text evidence="7">Lacks conserved residue(s) required for the propagation of feature annotation.</text>
</comment>
<keyword evidence="7" id="KW-0963">Cytoplasm</keyword>
<dbReference type="Pfam" id="PF01208">
    <property type="entry name" value="URO-D"/>
    <property type="match status" value="1"/>
</dbReference>
<feature type="binding site" evidence="7">
    <location>
        <position position="167"/>
    </location>
    <ligand>
        <name>substrate</name>
    </ligand>
</feature>
<dbReference type="HAMAP" id="MF_00218">
    <property type="entry name" value="URO_D"/>
    <property type="match status" value="1"/>
</dbReference>
<comment type="subcellular location">
    <subcellularLocation>
        <location evidence="7">Cytoplasm</location>
    </subcellularLocation>
</comment>
<comment type="pathway">
    <text evidence="1 7 8">Porphyrin-containing compound metabolism; protoporphyrin-IX biosynthesis; coproporphyrinogen-III from 5-aminolevulinate: step 4/4.</text>
</comment>
<feature type="binding site" evidence="7">
    <location>
        <position position="92"/>
    </location>
    <ligand>
        <name>substrate</name>
    </ligand>
</feature>
<comment type="function">
    <text evidence="7">Catalyzes the decarboxylation of four acetate groups of uroporphyrinogen-III to yield coproporphyrinogen-III.</text>
</comment>
<evidence type="ECO:0000313" key="12">
    <source>
        <dbReference type="EMBL" id="SFZ85068.1"/>
    </source>
</evidence>
<evidence type="ECO:0000256" key="9">
    <source>
        <dbReference type="RuleBase" id="RU004169"/>
    </source>
</evidence>
<evidence type="ECO:0000256" key="7">
    <source>
        <dbReference type="HAMAP-Rule" id="MF_00218"/>
    </source>
</evidence>
<organism evidence="12 13">
    <name type="scientific">Devosia enhydra</name>
    <dbReference type="NCBI Taxonomy" id="665118"/>
    <lineage>
        <taxon>Bacteria</taxon>
        <taxon>Pseudomonadati</taxon>
        <taxon>Pseudomonadota</taxon>
        <taxon>Alphaproteobacteria</taxon>
        <taxon>Hyphomicrobiales</taxon>
        <taxon>Devosiaceae</taxon>
        <taxon>Devosia</taxon>
    </lineage>
</organism>
<evidence type="ECO:0000259" key="11">
    <source>
        <dbReference type="PROSITE" id="PS00907"/>
    </source>
</evidence>
<dbReference type="PANTHER" id="PTHR21091">
    <property type="entry name" value="METHYLTETRAHYDROFOLATE:HOMOCYSTEINE METHYLTRANSFERASE RELATED"/>
    <property type="match status" value="1"/>
</dbReference>
<keyword evidence="5 7" id="KW-0456">Lyase</keyword>
<dbReference type="Proteomes" id="UP000183447">
    <property type="component" value="Unassembled WGS sequence"/>
</dbReference>
<reference evidence="12 13" key="1">
    <citation type="submission" date="2016-11" db="EMBL/GenBank/DDBJ databases">
        <authorList>
            <person name="Jaros S."/>
            <person name="Januszkiewicz K."/>
            <person name="Wedrychowicz H."/>
        </authorList>
    </citation>
    <scope>NUCLEOTIDE SEQUENCE [LARGE SCALE GENOMIC DNA]</scope>
    <source>
        <strain evidence="12 13">ATCC 23634</strain>
    </source>
</reference>
<feature type="binding site" evidence="7">
    <location>
        <position position="338"/>
    </location>
    <ligand>
        <name>substrate</name>
    </ligand>
</feature>
<feature type="domain" description="Uroporphyrinogen decarboxylase (URO-D)" evidence="10">
    <location>
        <begin position="37"/>
        <end position="46"/>
    </location>
</feature>
<evidence type="ECO:0000256" key="1">
    <source>
        <dbReference type="ARBA" id="ARBA00004804"/>
    </source>
</evidence>
<dbReference type="GO" id="GO:0019353">
    <property type="term" value="P:protoporphyrinogen IX biosynthetic process from glutamate"/>
    <property type="evidence" value="ECO:0007669"/>
    <property type="project" value="TreeGrafter"/>
</dbReference>
<feature type="domain" description="Uroporphyrinogen decarboxylase (URO-D)" evidence="11">
    <location>
        <begin position="155"/>
        <end position="171"/>
    </location>
</feature>
<proteinExistence type="inferred from homology"/>
<dbReference type="NCBIfam" id="TIGR01464">
    <property type="entry name" value="hemE"/>
    <property type="match status" value="1"/>
</dbReference>
<dbReference type="EMBL" id="FPKU01000002">
    <property type="protein sequence ID" value="SFZ85068.1"/>
    <property type="molecule type" value="Genomic_DNA"/>
</dbReference>
<dbReference type="EC" id="4.1.1.37" evidence="3 7"/>
<comment type="catalytic activity">
    <reaction evidence="7 8">
        <text>uroporphyrinogen III + 4 H(+) = coproporphyrinogen III + 4 CO2</text>
        <dbReference type="Rhea" id="RHEA:19865"/>
        <dbReference type="ChEBI" id="CHEBI:15378"/>
        <dbReference type="ChEBI" id="CHEBI:16526"/>
        <dbReference type="ChEBI" id="CHEBI:57308"/>
        <dbReference type="ChEBI" id="CHEBI:57309"/>
        <dbReference type="EC" id="4.1.1.37"/>
    </reaction>
</comment>
<dbReference type="PROSITE" id="PS00906">
    <property type="entry name" value="UROD_1"/>
    <property type="match status" value="1"/>
</dbReference>
<dbReference type="GO" id="GO:0004853">
    <property type="term" value="F:uroporphyrinogen decarboxylase activity"/>
    <property type="evidence" value="ECO:0007669"/>
    <property type="project" value="UniProtKB-UniRule"/>
</dbReference>
<comment type="similarity">
    <text evidence="2 7 9">Belongs to the uroporphyrinogen decarboxylase family.</text>
</comment>
<evidence type="ECO:0000259" key="10">
    <source>
        <dbReference type="PROSITE" id="PS00906"/>
    </source>
</evidence>